<evidence type="ECO:0000256" key="2">
    <source>
        <dbReference type="SAM" id="SignalP"/>
    </source>
</evidence>
<gene>
    <name evidence="3" type="ORF">QBC37DRAFT_421226</name>
</gene>
<dbReference type="Proteomes" id="UP001301769">
    <property type="component" value="Unassembled WGS sequence"/>
</dbReference>
<dbReference type="AlphaFoldDB" id="A0AAN7B6E6"/>
<evidence type="ECO:0000313" key="4">
    <source>
        <dbReference type="Proteomes" id="UP001301769"/>
    </source>
</evidence>
<reference evidence="3" key="1">
    <citation type="journal article" date="2023" name="Mol. Phylogenet. Evol.">
        <title>Genome-scale phylogeny and comparative genomics of the fungal order Sordariales.</title>
        <authorList>
            <person name="Hensen N."/>
            <person name="Bonometti L."/>
            <person name="Westerberg I."/>
            <person name="Brannstrom I.O."/>
            <person name="Guillou S."/>
            <person name="Cros-Aarteil S."/>
            <person name="Calhoun S."/>
            <person name="Haridas S."/>
            <person name="Kuo A."/>
            <person name="Mondo S."/>
            <person name="Pangilinan J."/>
            <person name="Riley R."/>
            <person name="LaButti K."/>
            <person name="Andreopoulos B."/>
            <person name="Lipzen A."/>
            <person name="Chen C."/>
            <person name="Yan M."/>
            <person name="Daum C."/>
            <person name="Ng V."/>
            <person name="Clum A."/>
            <person name="Steindorff A."/>
            <person name="Ohm R.A."/>
            <person name="Martin F."/>
            <person name="Silar P."/>
            <person name="Natvig D.O."/>
            <person name="Lalanne C."/>
            <person name="Gautier V."/>
            <person name="Ament-Velasquez S.L."/>
            <person name="Kruys A."/>
            <person name="Hutchinson M.I."/>
            <person name="Powell A.J."/>
            <person name="Barry K."/>
            <person name="Miller A.N."/>
            <person name="Grigoriev I.V."/>
            <person name="Debuchy R."/>
            <person name="Gladieux P."/>
            <person name="Hiltunen Thoren M."/>
            <person name="Johannesson H."/>
        </authorList>
    </citation>
    <scope>NUCLEOTIDE SEQUENCE</scope>
    <source>
        <strain evidence="3">PSN293</strain>
    </source>
</reference>
<dbReference type="EMBL" id="MU858093">
    <property type="protein sequence ID" value="KAK4214476.1"/>
    <property type="molecule type" value="Genomic_DNA"/>
</dbReference>
<feature type="region of interest" description="Disordered" evidence="1">
    <location>
        <begin position="156"/>
        <end position="203"/>
    </location>
</feature>
<evidence type="ECO:0000313" key="3">
    <source>
        <dbReference type="EMBL" id="KAK4214476.1"/>
    </source>
</evidence>
<sequence>MINNILPLILLPLLTFHPLLAEAQQSGSTIAVGPPLTCSLITFTCPSITNGCCEIAGCCGTGCCALGYTCINEGTADQACCPNTDPTKCGTVSSPPPDTGGTGGSSGEPKTCTQIHNCRDSSTGQTWTCLLGQTCTLYYRGCNPCPYIDNIGTGGGDGSSDSPSPTTTTTSFDSTDTSTATDTATGAPAAATTTKASGGSLSGHGGSSWVNVMPLIVMGIPVFYLVA</sequence>
<feature type="compositionally biased region" description="Low complexity" evidence="1">
    <location>
        <begin position="159"/>
        <end position="199"/>
    </location>
</feature>
<keyword evidence="4" id="KW-1185">Reference proteome</keyword>
<evidence type="ECO:0008006" key="5">
    <source>
        <dbReference type="Google" id="ProtNLM"/>
    </source>
</evidence>
<feature type="chain" id="PRO_5043044477" description="GPI anchored protein" evidence="2">
    <location>
        <begin position="22"/>
        <end position="227"/>
    </location>
</feature>
<organism evidence="3 4">
    <name type="scientific">Rhypophila decipiens</name>
    <dbReference type="NCBI Taxonomy" id="261697"/>
    <lineage>
        <taxon>Eukaryota</taxon>
        <taxon>Fungi</taxon>
        <taxon>Dikarya</taxon>
        <taxon>Ascomycota</taxon>
        <taxon>Pezizomycotina</taxon>
        <taxon>Sordariomycetes</taxon>
        <taxon>Sordariomycetidae</taxon>
        <taxon>Sordariales</taxon>
        <taxon>Naviculisporaceae</taxon>
        <taxon>Rhypophila</taxon>
    </lineage>
</organism>
<feature type="signal peptide" evidence="2">
    <location>
        <begin position="1"/>
        <end position="21"/>
    </location>
</feature>
<evidence type="ECO:0000256" key="1">
    <source>
        <dbReference type="SAM" id="MobiDB-lite"/>
    </source>
</evidence>
<accession>A0AAN7B6E6</accession>
<name>A0AAN7B6E6_9PEZI</name>
<keyword evidence="2" id="KW-0732">Signal</keyword>
<comment type="caution">
    <text evidence="3">The sequence shown here is derived from an EMBL/GenBank/DDBJ whole genome shotgun (WGS) entry which is preliminary data.</text>
</comment>
<proteinExistence type="predicted"/>
<protein>
    <recommendedName>
        <fullName evidence="5">GPI anchored protein</fullName>
    </recommendedName>
</protein>
<reference evidence="3" key="2">
    <citation type="submission" date="2023-05" db="EMBL/GenBank/DDBJ databases">
        <authorList>
            <consortium name="Lawrence Berkeley National Laboratory"/>
            <person name="Steindorff A."/>
            <person name="Hensen N."/>
            <person name="Bonometti L."/>
            <person name="Westerberg I."/>
            <person name="Brannstrom I.O."/>
            <person name="Guillou S."/>
            <person name="Cros-Aarteil S."/>
            <person name="Calhoun S."/>
            <person name="Haridas S."/>
            <person name="Kuo A."/>
            <person name="Mondo S."/>
            <person name="Pangilinan J."/>
            <person name="Riley R."/>
            <person name="Labutti K."/>
            <person name="Andreopoulos B."/>
            <person name="Lipzen A."/>
            <person name="Chen C."/>
            <person name="Yanf M."/>
            <person name="Daum C."/>
            <person name="Ng V."/>
            <person name="Clum A."/>
            <person name="Ohm R."/>
            <person name="Martin F."/>
            <person name="Silar P."/>
            <person name="Natvig D."/>
            <person name="Lalanne C."/>
            <person name="Gautier V."/>
            <person name="Ament-Velasquez S.L."/>
            <person name="Kruys A."/>
            <person name="Hutchinson M.I."/>
            <person name="Powell A.J."/>
            <person name="Barry K."/>
            <person name="Miller A.N."/>
            <person name="Grigoriev I.V."/>
            <person name="Debuchy R."/>
            <person name="Gladieux P."/>
            <person name="Thoren M.H."/>
            <person name="Johannesson H."/>
        </authorList>
    </citation>
    <scope>NUCLEOTIDE SEQUENCE</scope>
    <source>
        <strain evidence="3">PSN293</strain>
    </source>
</reference>